<dbReference type="Pfam" id="PF04434">
    <property type="entry name" value="SWIM"/>
    <property type="match status" value="1"/>
</dbReference>
<proteinExistence type="predicted"/>
<sequence>MGARLTQNQTRICSAMKITQHHISSLFDERYIERGNQYFEAGMVEFVSIKHDEIIARCMGTRRYKVELWFDGTRLSGKCWCPAFAEFGPCKHMAAVALAVQRGSKSYAPSPIYQAQTAELDAVERRLNRMRKAELIELIWHLANDENEILYFLDGDETKRI</sequence>
<keyword evidence="4" id="KW-1185">Reference proteome</keyword>
<gene>
    <name evidence="3" type="ORF">EXN23_00425</name>
</gene>
<comment type="caution">
    <text evidence="3">The sequence shown here is derived from an EMBL/GenBank/DDBJ whole genome shotgun (WGS) entry which is preliminary data.</text>
</comment>
<feature type="domain" description="SWIM-type" evidence="2">
    <location>
        <begin position="64"/>
        <end position="101"/>
    </location>
</feature>
<dbReference type="InterPro" id="IPR007527">
    <property type="entry name" value="Znf_SWIM"/>
</dbReference>
<accession>A0ABY3BUR0</accession>
<reference evidence="3 4" key="1">
    <citation type="journal article" date="2019" name="Appl. Microbiol. Biotechnol.">
        <title>Differential efficiency of wild type rhizogenic strains for rol gene transformation of plants.</title>
        <authorList>
            <person name="Desmet S."/>
            <person name="De Keyser E."/>
            <person name="Van Vaerenbergh J."/>
            <person name="Baeyen S."/>
            <person name="Van Huylenbroeck J."/>
            <person name="Geelen D."/>
            <person name="Dhooghe E."/>
        </authorList>
    </citation>
    <scope>NUCLEOTIDE SEQUENCE [LARGE SCALE GENOMIC DNA]</scope>
    <source>
        <strain evidence="3 4">GBBC3283</strain>
    </source>
</reference>
<dbReference type="Proteomes" id="UP000319481">
    <property type="component" value="Unassembled WGS sequence"/>
</dbReference>
<keyword evidence="1" id="KW-0863">Zinc-finger</keyword>
<dbReference type="PROSITE" id="PS50966">
    <property type="entry name" value="ZF_SWIM"/>
    <property type="match status" value="1"/>
</dbReference>
<evidence type="ECO:0000259" key="2">
    <source>
        <dbReference type="PROSITE" id="PS50966"/>
    </source>
</evidence>
<keyword evidence="1" id="KW-0479">Metal-binding</keyword>
<evidence type="ECO:0000256" key="1">
    <source>
        <dbReference type="PROSITE-ProRule" id="PRU00325"/>
    </source>
</evidence>
<keyword evidence="1" id="KW-0862">Zinc</keyword>
<evidence type="ECO:0000313" key="4">
    <source>
        <dbReference type="Proteomes" id="UP000319481"/>
    </source>
</evidence>
<dbReference type="EMBL" id="SGNZ01000001">
    <property type="protein sequence ID" value="TRA96739.1"/>
    <property type="molecule type" value="Genomic_DNA"/>
</dbReference>
<evidence type="ECO:0000313" key="3">
    <source>
        <dbReference type="EMBL" id="TRA96739.1"/>
    </source>
</evidence>
<name>A0ABY3BUR0_9HYPH</name>
<protein>
    <recommendedName>
        <fullName evidence="2">SWIM-type domain-containing protein</fullName>
    </recommendedName>
</protein>
<organism evidence="3 4">
    <name type="scientific">Agrobacterium salinitolerans</name>
    <dbReference type="NCBI Taxonomy" id="1183413"/>
    <lineage>
        <taxon>Bacteria</taxon>
        <taxon>Pseudomonadati</taxon>
        <taxon>Pseudomonadota</taxon>
        <taxon>Alphaproteobacteria</taxon>
        <taxon>Hyphomicrobiales</taxon>
        <taxon>Rhizobiaceae</taxon>
        <taxon>Rhizobium/Agrobacterium group</taxon>
        <taxon>Agrobacterium</taxon>
    </lineage>
</organism>